<feature type="domain" description="6-phospho-N-acetylmuramidase C-terminal" evidence="1">
    <location>
        <begin position="234"/>
        <end position="333"/>
    </location>
</feature>
<dbReference type="AlphaFoldDB" id="A8MAC8"/>
<evidence type="ECO:0008006" key="5">
    <source>
        <dbReference type="Google" id="ProtNLM"/>
    </source>
</evidence>
<dbReference type="PANTHER" id="PTHR38435">
    <property type="match status" value="1"/>
</dbReference>
<dbReference type="HOGENOM" id="CLU_065324_0_0_2"/>
<evidence type="ECO:0000259" key="1">
    <source>
        <dbReference type="Pfam" id="PF05913"/>
    </source>
</evidence>
<gene>
    <name evidence="3" type="ordered locus">Cmaq_1682</name>
</gene>
<dbReference type="Pfam" id="PF19200">
    <property type="entry name" value="MupG_N"/>
    <property type="match status" value="1"/>
</dbReference>
<keyword evidence="4" id="KW-1185">Reference proteome</keyword>
<reference evidence="3 4" key="1">
    <citation type="submission" date="2007-10" db="EMBL/GenBank/DDBJ databases">
        <title>Complete sequence of Caldivirga maquilingensis IC-167.</title>
        <authorList>
            <consortium name="US DOE Joint Genome Institute"/>
            <person name="Copeland A."/>
            <person name="Lucas S."/>
            <person name="Lapidus A."/>
            <person name="Barry K."/>
            <person name="Glavina del Rio T."/>
            <person name="Dalin E."/>
            <person name="Tice H."/>
            <person name="Pitluck S."/>
            <person name="Saunders E."/>
            <person name="Brettin T."/>
            <person name="Bruce D."/>
            <person name="Detter J.C."/>
            <person name="Han C."/>
            <person name="Schmutz J."/>
            <person name="Larimer F."/>
            <person name="Land M."/>
            <person name="Hauser L."/>
            <person name="Kyrpides N."/>
            <person name="Ivanova N."/>
            <person name="Biddle J.F."/>
            <person name="Zhang Z."/>
            <person name="Fitz-Gibbon S.T."/>
            <person name="Lowe T.M."/>
            <person name="Saltikov C."/>
            <person name="House C.H."/>
            <person name="Richardson P."/>
        </authorList>
    </citation>
    <scope>NUCLEOTIDE SEQUENCE [LARGE SCALE GENOMIC DNA]</scope>
    <source>
        <strain evidence="4">ATCC 700844 / DSM 13496 / JCM 10307 / IC-167</strain>
    </source>
</reference>
<dbReference type="Proteomes" id="UP000001137">
    <property type="component" value="Chromosome"/>
</dbReference>
<accession>A8MAC8</accession>
<dbReference type="InterPro" id="IPR017853">
    <property type="entry name" value="GH"/>
</dbReference>
<evidence type="ECO:0000313" key="4">
    <source>
        <dbReference type="Proteomes" id="UP000001137"/>
    </source>
</evidence>
<dbReference type="InterPro" id="IPR013785">
    <property type="entry name" value="Aldolase_TIM"/>
</dbReference>
<dbReference type="InterPro" id="IPR043894">
    <property type="entry name" value="MupG_C"/>
</dbReference>
<dbReference type="Pfam" id="PF05913">
    <property type="entry name" value="MupG_C"/>
    <property type="match status" value="1"/>
</dbReference>
<evidence type="ECO:0000313" key="3">
    <source>
        <dbReference type="EMBL" id="ABW02505.1"/>
    </source>
</evidence>
<dbReference type="KEGG" id="cma:Cmaq_1682"/>
<proteinExistence type="predicted"/>
<dbReference type="SUPFAM" id="SSF50891">
    <property type="entry name" value="Cyclophilin-like"/>
    <property type="match status" value="1"/>
</dbReference>
<dbReference type="Gene3D" id="2.40.100.10">
    <property type="entry name" value="Cyclophilin-like"/>
    <property type="match status" value="1"/>
</dbReference>
<name>A8MAC8_CALMQ</name>
<dbReference type="STRING" id="397948.Cmaq_1682"/>
<dbReference type="InterPro" id="IPR043797">
    <property type="entry name" value="MupG_N"/>
</dbReference>
<dbReference type="PANTHER" id="PTHR38435:SF2">
    <property type="entry name" value="DUF871 DOMAIN-CONTAINING PROTEIN"/>
    <property type="match status" value="1"/>
</dbReference>
<dbReference type="eggNOG" id="arCOG06045">
    <property type="taxonomic scope" value="Archaea"/>
</dbReference>
<evidence type="ECO:0000259" key="2">
    <source>
        <dbReference type="Pfam" id="PF19200"/>
    </source>
</evidence>
<dbReference type="GeneID" id="5710365"/>
<feature type="domain" description="6-phospho-N-acetylmuramidase N-terminal" evidence="2">
    <location>
        <begin position="5"/>
        <end position="226"/>
    </location>
</feature>
<organism evidence="3 4">
    <name type="scientific">Caldivirga maquilingensis (strain ATCC 700844 / DSM 13496 / JCM 10307 / IC-167)</name>
    <dbReference type="NCBI Taxonomy" id="397948"/>
    <lineage>
        <taxon>Archaea</taxon>
        <taxon>Thermoproteota</taxon>
        <taxon>Thermoprotei</taxon>
        <taxon>Thermoproteales</taxon>
        <taxon>Thermoproteaceae</taxon>
        <taxon>Caldivirga</taxon>
    </lineage>
</organism>
<dbReference type="Gene3D" id="3.20.20.70">
    <property type="entry name" value="Aldolase class I"/>
    <property type="match status" value="1"/>
</dbReference>
<protein>
    <recommendedName>
        <fullName evidence="5">DUF871 domain-containing protein</fullName>
    </recommendedName>
</protein>
<sequence length="356" mass="40273">MVKSIGISFAVGRRETVPRTMEIMRKASELGFTEVWSGVGLDSLDLVKDIAKLANELGYYYFVDINPRVLSDLGASPGDLSFFRKMGIKGVRADWGFNLEQLATMANNDLGIKVELNASVFPLDELDKLLKLVRKPENLMASHDWYPWEYTGLSLEDALAKSREFHNRGIPVGIFVSVKDGERTTVESLRHMDIENSASILLNSRYIDRVLIGDPLPSDEDLRKVANAKRRTRIRVITYYGLTEEEAKVFNREFHDVRIKEKTIGLTAGGENNIKPRNIVRRFKGAVTVVNDNPHYIQVWIFKDDAPPDPRFNVIGEVYPEDMPIVEHLAERTKGILSVPVNDDVPPVVLEQYKSA</sequence>
<dbReference type="InterPro" id="IPR029000">
    <property type="entry name" value="Cyclophilin-like_dom_sf"/>
</dbReference>
<dbReference type="InterPro" id="IPR008589">
    <property type="entry name" value="MupG"/>
</dbReference>
<dbReference type="EMBL" id="CP000852">
    <property type="protein sequence ID" value="ABW02505.1"/>
    <property type="molecule type" value="Genomic_DNA"/>
</dbReference>
<dbReference type="SUPFAM" id="SSF51445">
    <property type="entry name" value="(Trans)glycosidases"/>
    <property type="match status" value="1"/>
</dbReference>
<dbReference type="RefSeq" id="WP_012186724.1">
    <property type="nucleotide sequence ID" value="NC_009954.1"/>
</dbReference>
<dbReference type="OrthoDB" id="25415at2157"/>